<accession>A0ABR7LGH1</accession>
<comment type="caution">
    <text evidence="1">The sequence shown here is derived from an EMBL/GenBank/DDBJ whole genome shotgun (WGS) entry which is preliminary data.</text>
</comment>
<evidence type="ECO:0000313" key="2">
    <source>
        <dbReference type="Proteomes" id="UP000805614"/>
    </source>
</evidence>
<dbReference type="Proteomes" id="UP000805614">
    <property type="component" value="Unassembled WGS sequence"/>
</dbReference>
<sequence>MLALTITFVTPGTVPAAAAAAEPPTLLPGSSQAEIFATNNTDVITDPNDPRLDTRLTEFALQVRTIIQANGGVYSGSTLVDGVFWSSSGQYVTYERSRDFDVNDVDELELRHIAELVGKEFDQESVLTFRHLPSSSPAVDAVRVEVPGVDVQRLYEGLMADPVVRDRLGGGSVTLDGRLILVAGVADLSLVRSFVTALGGDWLAATVEYGDWEFVG</sequence>
<organism evidence="1 2">
    <name type="scientific">Actinomadura alba</name>
    <dbReference type="NCBI Taxonomy" id="406431"/>
    <lineage>
        <taxon>Bacteria</taxon>
        <taxon>Bacillati</taxon>
        <taxon>Actinomycetota</taxon>
        <taxon>Actinomycetes</taxon>
        <taxon>Streptosporangiales</taxon>
        <taxon>Thermomonosporaceae</taxon>
        <taxon>Actinomadura</taxon>
    </lineage>
</organism>
<evidence type="ECO:0000313" key="1">
    <source>
        <dbReference type="EMBL" id="MBC6463939.1"/>
    </source>
</evidence>
<reference evidence="1 2" key="1">
    <citation type="submission" date="2020-06" db="EMBL/GenBank/DDBJ databases">
        <title>Actinomadura xiongansis sp. nov., isolated from soil of Baiyangdian.</title>
        <authorList>
            <person name="Zhang X."/>
        </authorList>
    </citation>
    <scope>NUCLEOTIDE SEQUENCE [LARGE SCALE GENOMIC DNA]</scope>
    <source>
        <strain evidence="1 2">HBUM206468</strain>
    </source>
</reference>
<dbReference type="EMBL" id="JABVEC010000001">
    <property type="protein sequence ID" value="MBC6463939.1"/>
    <property type="molecule type" value="Genomic_DNA"/>
</dbReference>
<keyword evidence="2" id="KW-1185">Reference proteome</keyword>
<protein>
    <submittedName>
        <fullName evidence="1">Uncharacterized protein</fullName>
    </submittedName>
</protein>
<proteinExistence type="predicted"/>
<name>A0ABR7LGH1_9ACTN</name>
<gene>
    <name evidence="1" type="ORF">HKK74_00275</name>
</gene>